<proteinExistence type="inferred from homology"/>
<dbReference type="PANTHER" id="PTHR30487:SF0">
    <property type="entry name" value="PREPILIN LEADER PEPTIDASE_N-METHYLTRANSFERASE-RELATED"/>
    <property type="match status" value="1"/>
</dbReference>
<accession>A0ABY5L1X3</accession>
<keyword evidence="9" id="KW-0645">Protease</keyword>
<comment type="catalytic activity">
    <reaction evidence="9">
        <text>Typically cleaves a -Gly-|-Phe- bond to release an N-terminal, basic peptide of 5-8 residues from type IV prepilin, and then N-methylates the new N-terminal amino group, the methyl donor being S-adenosyl-L-methionine.</text>
        <dbReference type="EC" id="3.4.23.43"/>
    </reaction>
</comment>
<keyword evidence="9" id="KW-0489">Methyltransferase</keyword>
<evidence type="ECO:0000256" key="4">
    <source>
        <dbReference type="ARBA" id="ARBA00022519"/>
    </source>
</evidence>
<feature type="transmembrane region" description="Helical" evidence="10">
    <location>
        <begin position="134"/>
        <end position="152"/>
    </location>
</feature>
<organism evidence="13 14">
    <name type="scientific">Cellulomonas chengniuliangii</name>
    <dbReference type="NCBI Taxonomy" id="2968084"/>
    <lineage>
        <taxon>Bacteria</taxon>
        <taxon>Bacillati</taxon>
        <taxon>Actinomycetota</taxon>
        <taxon>Actinomycetes</taxon>
        <taxon>Micrococcales</taxon>
        <taxon>Cellulomonadaceae</taxon>
        <taxon>Cellulomonas</taxon>
    </lineage>
</organism>
<evidence type="ECO:0000256" key="1">
    <source>
        <dbReference type="ARBA" id="ARBA00004429"/>
    </source>
</evidence>
<comment type="function">
    <text evidence="9">Plays an essential role in type IV pili and type II pseudopili formation by proteolytically removing the leader sequence from substrate proteins and subsequently monomethylating the alpha-amino group of the newly exposed N-terminal phenylalanine.</text>
</comment>
<keyword evidence="9" id="KW-0378">Hydrolase</keyword>
<feature type="transmembrane region" description="Helical" evidence="10">
    <location>
        <begin position="210"/>
        <end position="228"/>
    </location>
</feature>
<evidence type="ECO:0000256" key="6">
    <source>
        <dbReference type="ARBA" id="ARBA00022989"/>
    </source>
</evidence>
<keyword evidence="7 10" id="KW-0472">Membrane</keyword>
<feature type="domain" description="Prepilin type IV endopeptidase peptidase" evidence="11">
    <location>
        <begin position="112"/>
        <end position="223"/>
    </location>
</feature>
<dbReference type="EC" id="2.1.1.-" evidence="9"/>
<dbReference type="EC" id="3.4.23.43" evidence="9"/>
<name>A0ABY5L1X3_9CELL</name>
<keyword evidence="14" id="KW-1185">Reference proteome</keyword>
<dbReference type="Pfam" id="PF06750">
    <property type="entry name" value="A24_N_bact"/>
    <property type="match status" value="1"/>
</dbReference>
<evidence type="ECO:0000259" key="11">
    <source>
        <dbReference type="Pfam" id="PF01478"/>
    </source>
</evidence>
<evidence type="ECO:0000256" key="10">
    <source>
        <dbReference type="SAM" id="Phobius"/>
    </source>
</evidence>
<feature type="transmembrane region" description="Helical" evidence="10">
    <location>
        <begin position="78"/>
        <end position="101"/>
    </location>
</feature>
<evidence type="ECO:0000256" key="8">
    <source>
        <dbReference type="RuleBase" id="RU003793"/>
    </source>
</evidence>
<dbReference type="Proteomes" id="UP001316189">
    <property type="component" value="Chromosome"/>
</dbReference>
<keyword evidence="5 9" id="KW-0812">Transmembrane</keyword>
<feature type="transmembrane region" description="Helical" evidence="10">
    <location>
        <begin position="107"/>
        <end position="125"/>
    </location>
</feature>
<evidence type="ECO:0000256" key="3">
    <source>
        <dbReference type="ARBA" id="ARBA00022475"/>
    </source>
</evidence>
<evidence type="ECO:0000313" key="13">
    <source>
        <dbReference type="EMBL" id="UUI76787.1"/>
    </source>
</evidence>
<keyword evidence="9" id="KW-0808">Transferase</keyword>
<protein>
    <recommendedName>
        <fullName evidence="9">Prepilin leader peptidase/N-methyltransferase</fullName>
        <ecNumber evidence="9">2.1.1.-</ecNumber>
        <ecNumber evidence="9">3.4.23.43</ecNumber>
    </recommendedName>
</protein>
<evidence type="ECO:0000256" key="7">
    <source>
        <dbReference type="ARBA" id="ARBA00023136"/>
    </source>
</evidence>
<keyword evidence="9" id="KW-0511">Multifunctional enzyme</keyword>
<feature type="transmembrane region" description="Helical" evidence="10">
    <location>
        <begin position="12"/>
        <end position="31"/>
    </location>
</feature>
<dbReference type="InterPro" id="IPR050882">
    <property type="entry name" value="Prepilin_peptidase/N-MTase"/>
</dbReference>
<dbReference type="RefSeq" id="WP_227569075.1">
    <property type="nucleotide sequence ID" value="NZ_CP101988.1"/>
</dbReference>
<comment type="subcellular location">
    <subcellularLocation>
        <location evidence="1">Cell inner membrane</location>
        <topology evidence="1">Multi-pass membrane protein</topology>
    </subcellularLocation>
    <subcellularLocation>
        <location evidence="9">Cell membrane</location>
        <topology evidence="9">Multi-pass membrane protein</topology>
    </subcellularLocation>
</comment>
<reference evidence="13 14" key="1">
    <citation type="submission" date="2022-07" db="EMBL/GenBank/DDBJ databases">
        <title>Novel species in genus cellulomonas.</title>
        <authorList>
            <person name="Ye L."/>
        </authorList>
    </citation>
    <scope>NUCLEOTIDE SEQUENCE [LARGE SCALE GENOMIC DNA]</scope>
    <source>
        <strain evidence="14">zg-Y338</strain>
    </source>
</reference>
<keyword evidence="6 10" id="KW-1133">Transmembrane helix</keyword>
<dbReference type="InterPro" id="IPR010627">
    <property type="entry name" value="Prepilin_pept_A24_N"/>
</dbReference>
<evidence type="ECO:0000256" key="2">
    <source>
        <dbReference type="ARBA" id="ARBA00005801"/>
    </source>
</evidence>
<dbReference type="Pfam" id="PF01478">
    <property type="entry name" value="Peptidase_A24"/>
    <property type="match status" value="1"/>
</dbReference>
<dbReference type="PRINTS" id="PR00864">
    <property type="entry name" value="PREPILNPTASE"/>
</dbReference>
<dbReference type="PANTHER" id="PTHR30487">
    <property type="entry name" value="TYPE 4 PREPILIN-LIKE PROTEINS LEADER PEPTIDE-PROCESSING ENZYME"/>
    <property type="match status" value="1"/>
</dbReference>
<dbReference type="InterPro" id="IPR014032">
    <property type="entry name" value="Peptidase_A24A_bac"/>
</dbReference>
<gene>
    <name evidence="13" type="ORF">NP064_07920</name>
</gene>
<evidence type="ECO:0000259" key="12">
    <source>
        <dbReference type="Pfam" id="PF06750"/>
    </source>
</evidence>
<keyword evidence="4" id="KW-0997">Cell inner membrane</keyword>
<feature type="domain" description="Prepilin peptidase A24 N-terminal" evidence="12">
    <location>
        <begin position="17"/>
        <end position="99"/>
    </location>
</feature>
<evidence type="ECO:0000256" key="5">
    <source>
        <dbReference type="ARBA" id="ARBA00022692"/>
    </source>
</evidence>
<dbReference type="InterPro" id="IPR000045">
    <property type="entry name" value="Prepilin_IV_endopep_pep"/>
</dbReference>
<evidence type="ECO:0000256" key="9">
    <source>
        <dbReference type="RuleBase" id="RU003794"/>
    </source>
</evidence>
<comment type="similarity">
    <text evidence="2 8">Belongs to the peptidase A24 family.</text>
</comment>
<dbReference type="EMBL" id="CP101988">
    <property type="protein sequence ID" value="UUI76787.1"/>
    <property type="molecule type" value="Genomic_DNA"/>
</dbReference>
<dbReference type="Gene3D" id="1.20.120.1220">
    <property type="match status" value="1"/>
</dbReference>
<evidence type="ECO:0000313" key="14">
    <source>
        <dbReference type="Proteomes" id="UP001316189"/>
    </source>
</evidence>
<feature type="transmembrane region" description="Helical" evidence="10">
    <location>
        <begin position="235"/>
        <end position="253"/>
    </location>
</feature>
<keyword evidence="3" id="KW-1003">Cell membrane</keyword>
<feature type="transmembrane region" description="Helical" evidence="10">
    <location>
        <begin position="158"/>
        <end position="180"/>
    </location>
</feature>
<sequence>MSLQTPEAIGLLALLGVLGLAIGSFLNVVVWRVPRGESVVNPPSACPRCGSAIRRRDNIPVLSWLLLRGKCRDCGGAVAARYLVVEVLTAALFILVGARFLEQPWALPAYLYLASIAVALALIDIDTHRLPNTIVLPSYAVAPILLLVASAPDGDWGALLRAGVAGAALWLAYAVMWFAYPSGMGFGDVKLAGVLGMLLGWVGWGPLVVGAFSAFLVGGVFALALLVLRRAGRKSGIPFGPWMLLGAGVGIAWGEQLWDAYLRAAGLA</sequence>